<keyword evidence="3" id="KW-1185">Reference proteome</keyword>
<evidence type="ECO:0000256" key="1">
    <source>
        <dbReference type="SAM" id="MobiDB-lite"/>
    </source>
</evidence>
<dbReference type="Proteomes" id="UP001164746">
    <property type="component" value="Chromosome 12"/>
</dbReference>
<feature type="compositionally biased region" description="Polar residues" evidence="1">
    <location>
        <begin position="89"/>
        <end position="98"/>
    </location>
</feature>
<evidence type="ECO:0000313" key="3">
    <source>
        <dbReference type="Proteomes" id="UP001164746"/>
    </source>
</evidence>
<proteinExistence type="predicted"/>
<feature type="compositionally biased region" description="Acidic residues" evidence="1">
    <location>
        <begin position="116"/>
        <end position="129"/>
    </location>
</feature>
<name>A0ABY7FFA5_MYAAR</name>
<feature type="compositionally biased region" description="Basic and acidic residues" evidence="1">
    <location>
        <begin position="103"/>
        <end position="115"/>
    </location>
</feature>
<evidence type="ECO:0000313" key="2">
    <source>
        <dbReference type="EMBL" id="WAR20812.1"/>
    </source>
</evidence>
<dbReference type="SUPFAM" id="SSF52540">
    <property type="entry name" value="P-loop containing nucleoside triphosphate hydrolases"/>
    <property type="match status" value="1"/>
</dbReference>
<accession>A0ABY7FFA5</accession>
<dbReference type="Gene3D" id="3.40.50.300">
    <property type="entry name" value="P-loop containing nucleotide triphosphate hydrolases"/>
    <property type="match status" value="3"/>
</dbReference>
<feature type="region of interest" description="Disordered" evidence="1">
    <location>
        <begin position="87"/>
        <end position="129"/>
    </location>
</feature>
<reference evidence="2" key="1">
    <citation type="submission" date="2022-11" db="EMBL/GenBank/DDBJ databases">
        <title>Centuries of genome instability and evolution in soft-shell clam transmissible cancer (bioRxiv).</title>
        <authorList>
            <person name="Hart S.F.M."/>
            <person name="Yonemitsu M.A."/>
            <person name="Giersch R.M."/>
            <person name="Beal B.F."/>
            <person name="Arriagada G."/>
            <person name="Davis B.W."/>
            <person name="Ostrander E.A."/>
            <person name="Goff S.P."/>
            <person name="Metzger M.J."/>
        </authorList>
    </citation>
    <scope>NUCLEOTIDE SEQUENCE</scope>
    <source>
        <strain evidence="2">MELC-2E11</strain>
        <tissue evidence="2">Siphon/mantle</tissue>
    </source>
</reference>
<dbReference type="PANTHER" id="PTHR14074:SF16">
    <property type="entry name" value="ANTIVIRAL INNATE IMMUNE RESPONSE RECEPTOR RIG-I"/>
    <property type="match status" value="1"/>
</dbReference>
<dbReference type="EMBL" id="CP111023">
    <property type="protein sequence ID" value="WAR20812.1"/>
    <property type="molecule type" value="Genomic_DNA"/>
</dbReference>
<protein>
    <submittedName>
        <fullName evidence="2">Uncharacterized protein</fullName>
    </submittedName>
</protein>
<dbReference type="PANTHER" id="PTHR14074">
    <property type="entry name" value="HELICASE WITH DEATH DOMAIN-RELATED"/>
    <property type="match status" value="1"/>
</dbReference>
<organism evidence="2 3">
    <name type="scientific">Mya arenaria</name>
    <name type="common">Soft-shell clam</name>
    <dbReference type="NCBI Taxonomy" id="6604"/>
    <lineage>
        <taxon>Eukaryota</taxon>
        <taxon>Metazoa</taxon>
        <taxon>Spiralia</taxon>
        <taxon>Lophotrochozoa</taxon>
        <taxon>Mollusca</taxon>
        <taxon>Bivalvia</taxon>
        <taxon>Autobranchia</taxon>
        <taxon>Heteroconchia</taxon>
        <taxon>Euheterodonta</taxon>
        <taxon>Imparidentia</taxon>
        <taxon>Neoheterodontei</taxon>
        <taxon>Myida</taxon>
        <taxon>Myoidea</taxon>
        <taxon>Myidae</taxon>
        <taxon>Mya</taxon>
    </lineage>
</organism>
<dbReference type="InterPro" id="IPR051363">
    <property type="entry name" value="RLR_Helicase"/>
</dbReference>
<sequence>MALEEKLEEFEEAYRRKIKGDNEHKTETTCTILVKHCDNEKEKQMSRAVVNLFNKGPDCSCENCQNVVEAVEAMRTTDYGEIIERMLENDSSIGNVEGQTDPDPVRDENTAQPDKDELDSGLEHENNDDDPSFCKSMEDYIEAPTPSTGETFEATSASELQKQMLQRGTHSGHLIDGGSDIENLKDLNIRPERMTLVKDITAPKKVVFMARTGVLIKQHADRFKRYLPQYQIVGLTASIGIGPSRTVEEAVDYILHLCAKLDTPILSTVERCKANLIKWINIPKTDMAFSQPDLTDLMMKKRPAEKESQAYNKWTVDLEKAAQLNVTDHDTARDISSCAHVQRNLSSRAKEKETENPNVKIVSDQLRQMIQEQKDDPRAIVFVKARATCRALAEYIDRDLRDMGVRASPLHGQQTRGADQGRSRNKGATHVIVGGDKQVEQEMVNAYKANLMYKAMDEFKRLNPKTIGYKVAIYQREEMQKHRYKMEYEKANKSKMSEDDLEILCRRCNTKTK</sequence>
<gene>
    <name evidence="2" type="ORF">MAR_014786</name>
</gene>
<dbReference type="InterPro" id="IPR027417">
    <property type="entry name" value="P-loop_NTPase"/>
</dbReference>